<keyword evidence="1" id="KW-0489">Methyltransferase</keyword>
<dbReference type="Gene3D" id="3.40.50.150">
    <property type="entry name" value="Vaccinia Virus protein VP39"/>
    <property type="match status" value="1"/>
</dbReference>
<dbReference type="SUPFAM" id="SSF53335">
    <property type="entry name" value="S-adenosyl-L-methionine-dependent methyltransferases"/>
    <property type="match status" value="1"/>
</dbReference>
<dbReference type="STRING" id="1236989.JCM15548_11063"/>
<reference evidence="1 2" key="1">
    <citation type="journal article" date="2015" name="Microbes Environ.">
        <title>Distribution and evolution of nitrogen fixation genes in the phylum bacteroidetes.</title>
        <authorList>
            <person name="Inoue J."/>
            <person name="Oshima K."/>
            <person name="Suda W."/>
            <person name="Sakamoto M."/>
            <person name="Iino T."/>
            <person name="Noda S."/>
            <person name="Hongoh Y."/>
            <person name="Hattori M."/>
            <person name="Ohkuma M."/>
        </authorList>
    </citation>
    <scope>NUCLEOTIDE SEQUENCE [LARGE SCALE GENOMIC DNA]</scope>
    <source>
        <strain evidence="1">JCM 15548</strain>
    </source>
</reference>
<evidence type="ECO:0000313" key="1">
    <source>
        <dbReference type="EMBL" id="GAO28922.1"/>
    </source>
</evidence>
<dbReference type="InterPro" id="IPR029063">
    <property type="entry name" value="SAM-dependent_MTases_sf"/>
</dbReference>
<dbReference type="GO" id="GO:0008168">
    <property type="term" value="F:methyltransferase activity"/>
    <property type="evidence" value="ECO:0007669"/>
    <property type="project" value="UniProtKB-KW"/>
</dbReference>
<dbReference type="OrthoDB" id="1143568at2"/>
<sequence length="239" mass="27048">MIQAQNDPIGQAGLDYFLNGQRSTDIKVWSDIAESDTLPVHYLFRTYHEMPSLEQKALALCKGKVLDVGAGMGSHALYLQDQGHAVTALEISPLACEVMSRRGVSQVVNADFFKHASDQKYDTILLLMNGIGLVGTVNGFPTFFKKIKELLNPGGQILLDSSDLRYLYIDEDGSMLINLNGRYYGEVEYRMSYGDYKGKRFKWLFIDDQLMAHHAEKHGFKFEKIADGTHYDYLARINF</sequence>
<protein>
    <submittedName>
        <fullName evidence="1">Putative methyltransferase</fullName>
    </submittedName>
</protein>
<evidence type="ECO:0000313" key="2">
    <source>
        <dbReference type="Proteomes" id="UP000032900"/>
    </source>
</evidence>
<proteinExistence type="predicted"/>
<name>A0A0E9LTM6_9BACT</name>
<dbReference type="GO" id="GO:0032259">
    <property type="term" value="P:methylation"/>
    <property type="evidence" value="ECO:0007669"/>
    <property type="project" value="UniProtKB-KW"/>
</dbReference>
<dbReference type="AlphaFoldDB" id="A0A0E9LTM6"/>
<comment type="caution">
    <text evidence="1">The sequence shown here is derived from an EMBL/GenBank/DDBJ whole genome shotgun (WGS) entry which is preliminary data.</text>
</comment>
<gene>
    <name evidence="1" type="ORF">JCM15548_11063</name>
</gene>
<accession>A0A0E9LTM6</accession>
<organism evidence="1 2">
    <name type="scientific">Geofilum rubicundum JCM 15548</name>
    <dbReference type="NCBI Taxonomy" id="1236989"/>
    <lineage>
        <taxon>Bacteria</taxon>
        <taxon>Pseudomonadati</taxon>
        <taxon>Bacteroidota</taxon>
        <taxon>Bacteroidia</taxon>
        <taxon>Marinilabiliales</taxon>
        <taxon>Marinilabiliaceae</taxon>
        <taxon>Geofilum</taxon>
    </lineage>
</organism>
<dbReference type="EMBL" id="BAZW01000005">
    <property type="protein sequence ID" value="GAO28922.1"/>
    <property type="molecule type" value="Genomic_DNA"/>
</dbReference>
<dbReference type="Pfam" id="PF13489">
    <property type="entry name" value="Methyltransf_23"/>
    <property type="match status" value="1"/>
</dbReference>
<dbReference type="RefSeq" id="WP_062122639.1">
    <property type="nucleotide sequence ID" value="NZ_BAZW01000005.1"/>
</dbReference>
<keyword evidence="2" id="KW-1185">Reference proteome</keyword>
<dbReference type="Proteomes" id="UP000032900">
    <property type="component" value="Unassembled WGS sequence"/>
</dbReference>
<keyword evidence="1" id="KW-0808">Transferase</keyword>
<dbReference type="CDD" id="cd02440">
    <property type="entry name" value="AdoMet_MTases"/>
    <property type="match status" value="1"/>
</dbReference>